<keyword evidence="3" id="KW-1015">Disulfide bond</keyword>
<protein>
    <submittedName>
        <fullName evidence="5">Thioredoxin</fullName>
    </submittedName>
</protein>
<dbReference type="InterPro" id="IPR013766">
    <property type="entry name" value="Thioredoxin_domain"/>
</dbReference>
<evidence type="ECO:0000256" key="1">
    <source>
        <dbReference type="ARBA" id="ARBA00022448"/>
    </source>
</evidence>
<keyword evidence="1" id="KW-0813">Transport</keyword>
<sequence>MAYSLPLDITDRFLCVTSKSEFDTLIESSKVVIIFCTAEWCGPCKAMDPLFYEHAAEYKERSDSMKFVKVDTDDVPELAQELGIRSIPAFLVFENGEKVDSAANPAALKQLVDWAAGQLE</sequence>
<dbReference type="EMBL" id="JZEE01000152">
    <property type="protein sequence ID" value="KJK67994.1"/>
    <property type="molecule type" value="Genomic_DNA"/>
</dbReference>
<dbReference type="GO" id="GO:0015035">
    <property type="term" value="F:protein-disulfide reductase activity"/>
    <property type="evidence" value="ECO:0007669"/>
    <property type="project" value="TreeGrafter"/>
</dbReference>
<dbReference type="AlphaFoldDB" id="A0A0F0IJM4"/>
<gene>
    <name evidence="5" type="ORF">P875_00108750</name>
</gene>
<dbReference type="InterPro" id="IPR036249">
    <property type="entry name" value="Thioredoxin-like_sf"/>
</dbReference>
<accession>A0A0F0IJM4</accession>
<dbReference type="Proteomes" id="UP000033540">
    <property type="component" value="Unassembled WGS sequence"/>
</dbReference>
<dbReference type="STRING" id="1403190.A0A0F0IJM4"/>
<organism evidence="5 6">
    <name type="scientific">Aspergillus parasiticus (strain ATCC 56775 / NRRL 5862 / SRRC 143 / SU-1)</name>
    <dbReference type="NCBI Taxonomy" id="1403190"/>
    <lineage>
        <taxon>Eukaryota</taxon>
        <taxon>Fungi</taxon>
        <taxon>Dikarya</taxon>
        <taxon>Ascomycota</taxon>
        <taxon>Pezizomycotina</taxon>
        <taxon>Eurotiomycetes</taxon>
        <taxon>Eurotiomycetidae</taxon>
        <taxon>Eurotiales</taxon>
        <taxon>Aspergillaceae</taxon>
        <taxon>Aspergillus</taxon>
        <taxon>Aspergillus subgen. Circumdati</taxon>
    </lineage>
</organism>
<dbReference type="PROSITE" id="PS51352">
    <property type="entry name" value="THIOREDOXIN_2"/>
    <property type="match status" value="1"/>
</dbReference>
<comment type="caution">
    <text evidence="5">The sequence shown here is derived from an EMBL/GenBank/DDBJ whole genome shotgun (WGS) entry which is preliminary data.</text>
</comment>
<feature type="domain" description="Thioredoxin" evidence="4">
    <location>
        <begin position="1"/>
        <end position="120"/>
    </location>
</feature>
<dbReference type="InterPro" id="IPR017937">
    <property type="entry name" value="Thioredoxin_CS"/>
</dbReference>
<evidence type="ECO:0000256" key="2">
    <source>
        <dbReference type="ARBA" id="ARBA00022982"/>
    </source>
</evidence>
<dbReference type="Gene3D" id="3.40.30.10">
    <property type="entry name" value="Glutaredoxin"/>
    <property type="match status" value="1"/>
</dbReference>
<dbReference type="OrthoDB" id="10263751at2759"/>
<dbReference type="PROSITE" id="PS00194">
    <property type="entry name" value="THIOREDOXIN_1"/>
    <property type="match status" value="1"/>
</dbReference>
<dbReference type="PANTHER" id="PTHR45663:SF11">
    <property type="entry name" value="GEO12009P1"/>
    <property type="match status" value="1"/>
</dbReference>
<evidence type="ECO:0000313" key="6">
    <source>
        <dbReference type="Proteomes" id="UP000033540"/>
    </source>
</evidence>
<dbReference type="Pfam" id="PF00085">
    <property type="entry name" value="Thioredoxin"/>
    <property type="match status" value="1"/>
</dbReference>
<dbReference type="PANTHER" id="PTHR45663">
    <property type="entry name" value="GEO12009P1"/>
    <property type="match status" value="1"/>
</dbReference>
<evidence type="ECO:0000313" key="5">
    <source>
        <dbReference type="EMBL" id="KJK67994.1"/>
    </source>
</evidence>
<proteinExistence type="predicted"/>
<evidence type="ECO:0000259" key="4">
    <source>
        <dbReference type="PROSITE" id="PS51352"/>
    </source>
</evidence>
<dbReference type="PRINTS" id="PR00421">
    <property type="entry name" value="THIOREDOXIN"/>
</dbReference>
<dbReference type="SUPFAM" id="SSF52833">
    <property type="entry name" value="Thioredoxin-like"/>
    <property type="match status" value="1"/>
</dbReference>
<keyword evidence="2" id="KW-0249">Electron transport</keyword>
<reference evidence="5 6" key="1">
    <citation type="submission" date="2015-02" db="EMBL/GenBank/DDBJ databases">
        <title>Draft genome sequence of Aspergillus parasiticus SU-1.</title>
        <authorList>
            <person name="Yu J."/>
            <person name="Fedorova N."/>
            <person name="Yin Y."/>
            <person name="Losada L."/>
            <person name="Zafar N."/>
            <person name="Taujale R."/>
            <person name="Ehrlich K.C."/>
            <person name="Bhatnagar D."/>
            <person name="Cleveland T.E."/>
            <person name="Bennett J.W."/>
            <person name="Nierman W.C."/>
        </authorList>
    </citation>
    <scope>NUCLEOTIDE SEQUENCE [LARGE SCALE GENOMIC DNA]</scope>
    <source>
        <strain evidence="6">ATCC 56775 / NRRL 5862 / SRRC 143 / SU-1</strain>
    </source>
</reference>
<name>A0A0F0IJM4_ASPPU</name>
<dbReference type="GO" id="GO:0005737">
    <property type="term" value="C:cytoplasm"/>
    <property type="evidence" value="ECO:0007669"/>
    <property type="project" value="TreeGrafter"/>
</dbReference>
<dbReference type="CDD" id="cd02947">
    <property type="entry name" value="TRX_family"/>
    <property type="match status" value="1"/>
</dbReference>
<evidence type="ECO:0000256" key="3">
    <source>
        <dbReference type="ARBA" id="ARBA00023157"/>
    </source>
</evidence>